<keyword evidence="3" id="KW-1185">Reference proteome</keyword>
<feature type="compositionally biased region" description="Polar residues" evidence="1">
    <location>
        <begin position="106"/>
        <end position="119"/>
    </location>
</feature>
<gene>
    <name evidence="2" type="ORF">Hypma_001374</name>
</gene>
<feature type="compositionally biased region" description="Low complexity" evidence="1">
    <location>
        <begin position="438"/>
        <end position="457"/>
    </location>
</feature>
<feature type="region of interest" description="Disordered" evidence="1">
    <location>
        <begin position="75"/>
        <end position="119"/>
    </location>
</feature>
<feature type="region of interest" description="Disordered" evidence="1">
    <location>
        <begin position="437"/>
        <end position="462"/>
    </location>
</feature>
<feature type="compositionally biased region" description="Polar residues" evidence="1">
    <location>
        <begin position="77"/>
        <end position="89"/>
    </location>
</feature>
<name>A0A369K0S0_HYPMA</name>
<feature type="region of interest" description="Disordered" evidence="1">
    <location>
        <begin position="216"/>
        <end position="243"/>
    </location>
</feature>
<evidence type="ECO:0000313" key="2">
    <source>
        <dbReference type="EMBL" id="RDB28209.1"/>
    </source>
</evidence>
<feature type="compositionally biased region" description="Basic and acidic residues" evidence="1">
    <location>
        <begin position="219"/>
        <end position="230"/>
    </location>
</feature>
<proteinExistence type="predicted"/>
<evidence type="ECO:0000313" key="3">
    <source>
        <dbReference type="Proteomes" id="UP000076154"/>
    </source>
</evidence>
<evidence type="ECO:0000256" key="1">
    <source>
        <dbReference type="SAM" id="MobiDB-lite"/>
    </source>
</evidence>
<dbReference type="AlphaFoldDB" id="A0A369K0S0"/>
<dbReference type="InParanoid" id="A0A369K0S0"/>
<feature type="compositionally biased region" description="Polar residues" evidence="1">
    <location>
        <begin position="19"/>
        <end position="35"/>
    </location>
</feature>
<accession>A0A369K0S0</accession>
<protein>
    <submittedName>
        <fullName evidence="2">Uncharacterized protein</fullName>
    </submittedName>
</protein>
<reference evidence="2" key="1">
    <citation type="submission" date="2018-04" db="EMBL/GenBank/DDBJ databases">
        <title>Whole genome sequencing of Hypsizygus marmoreus.</title>
        <authorList>
            <person name="Choi I.-G."/>
            <person name="Min B."/>
            <person name="Kim J.-G."/>
            <person name="Kim S."/>
            <person name="Oh Y.-L."/>
            <person name="Kong W.-S."/>
            <person name="Park H."/>
            <person name="Jeong J."/>
            <person name="Song E.-S."/>
        </authorList>
    </citation>
    <scope>NUCLEOTIDE SEQUENCE [LARGE SCALE GENOMIC DNA]</scope>
    <source>
        <strain evidence="2">51987-8</strain>
    </source>
</reference>
<feature type="region of interest" description="Disordered" evidence="1">
    <location>
        <begin position="374"/>
        <end position="399"/>
    </location>
</feature>
<sequence>MSHPSFPSTSFAFSASRVQATTASASHPSNPSSLHQPPLPRPQVAQDGHGQALAAFTNPSDVERSVACIHPHVEPSRVSSGATAVATQNPPYPIYGRSPNGHQVGFNPSQTMESRTSGATHLALAGQSPLTADPCTNTLTASEHPLTSRMHFIPYVPTSSYSMVSISQSTAAPLPSVFNARKRKGREEQRAPQMGHDPSIVLQDNLNRSVIPGFSEAIASDKKGPEDDQRIPNGKKPKNRRLGACPFCGQSLARDHPTHIGTHIGRPKPEDDMTPCACPFYSRKDGGVILYSVDGLTPAEIERAQANGWYLYDKGVSEKLVGPGKHMKPKGEEKNQLGPIKDGKELRRMWLDHIEKVMEKLEFTPLPGWKHPKDLPYPHGLTKSRRTKPTTSSANYSQCGRKYSGQQQMASCFKLPGYDQPSMSLVWLAPTVAESACTTGTPSESSSSSSTSGHVSGPQPMTTFDIPRLPQDWLQQGMPILNPAVIQDQQPVVTAGYASQEYDQLCMAAEQPLTNLASSEEFGAYTYSPCYDQRQYTARQQPAYQPDWQGWSTEPPCEQIPAQDDQADSRFTLGHAPPLGLPSLPSLDSSIPIQTTVEHVQSQSQYVEDDTVFPYWPEEEDHSSPDSEAAALDILDISAIWSRVNGEV</sequence>
<organism evidence="2 3">
    <name type="scientific">Hypsizygus marmoreus</name>
    <name type="common">White beech mushroom</name>
    <name type="synonym">Agaricus marmoreus</name>
    <dbReference type="NCBI Taxonomy" id="39966"/>
    <lineage>
        <taxon>Eukaryota</taxon>
        <taxon>Fungi</taxon>
        <taxon>Dikarya</taxon>
        <taxon>Basidiomycota</taxon>
        <taxon>Agaricomycotina</taxon>
        <taxon>Agaricomycetes</taxon>
        <taxon>Agaricomycetidae</taxon>
        <taxon>Agaricales</taxon>
        <taxon>Tricholomatineae</taxon>
        <taxon>Lyophyllaceae</taxon>
        <taxon>Hypsizygus</taxon>
    </lineage>
</organism>
<dbReference type="EMBL" id="LUEZ02000012">
    <property type="protein sequence ID" value="RDB28209.1"/>
    <property type="molecule type" value="Genomic_DNA"/>
</dbReference>
<comment type="caution">
    <text evidence="2">The sequence shown here is derived from an EMBL/GenBank/DDBJ whole genome shotgun (WGS) entry which is preliminary data.</text>
</comment>
<dbReference type="Proteomes" id="UP000076154">
    <property type="component" value="Unassembled WGS sequence"/>
</dbReference>
<feature type="region of interest" description="Disordered" evidence="1">
    <location>
        <begin position="19"/>
        <end position="49"/>
    </location>
</feature>